<keyword evidence="1" id="KW-1133">Transmembrane helix</keyword>
<proteinExistence type="predicted"/>
<protein>
    <submittedName>
        <fullName evidence="2">Uncharacterized protein</fullName>
    </submittedName>
</protein>
<name>A0A517NK24_9BACT</name>
<keyword evidence="1" id="KW-0472">Membrane</keyword>
<keyword evidence="3" id="KW-1185">Reference proteome</keyword>
<accession>A0A517NK24</accession>
<organism evidence="2 3">
    <name type="scientific">Rubripirellula lacrimiformis</name>
    <dbReference type="NCBI Taxonomy" id="1930273"/>
    <lineage>
        <taxon>Bacteria</taxon>
        <taxon>Pseudomonadati</taxon>
        <taxon>Planctomycetota</taxon>
        <taxon>Planctomycetia</taxon>
        <taxon>Pirellulales</taxon>
        <taxon>Pirellulaceae</taxon>
        <taxon>Rubripirellula</taxon>
    </lineage>
</organism>
<reference evidence="2 3" key="1">
    <citation type="submission" date="2019-02" db="EMBL/GenBank/DDBJ databases">
        <title>Deep-cultivation of Planctomycetes and their phenomic and genomic characterization uncovers novel biology.</title>
        <authorList>
            <person name="Wiegand S."/>
            <person name="Jogler M."/>
            <person name="Boedeker C."/>
            <person name="Pinto D."/>
            <person name="Vollmers J."/>
            <person name="Rivas-Marin E."/>
            <person name="Kohn T."/>
            <person name="Peeters S.H."/>
            <person name="Heuer A."/>
            <person name="Rast P."/>
            <person name="Oberbeckmann S."/>
            <person name="Bunk B."/>
            <person name="Jeske O."/>
            <person name="Meyerdierks A."/>
            <person name="Storesund J.E."/>
            <person name="Kallscheuer N."/>
            <person name="Luecker S."/>
            <person name="Lage O.M."/>
            <person name="Pohl T."/>
            <person name="Merkel B.J."/>
            <person name="Hornburger P."/>
            <person name="Mueller R.-W."/>
            <person name="Bruemmer F."/>
            <person name="Labrenz M."/>
            <person name="Spormann A.M."/>
            <person name="Op den Camp H."/>
            <person name="Overmann J."/>
            <person name="Amann R."/>
            <person name="Jetten M.S.M."/>
            <person name="Mascher T."/>
            <person name="Medema M.H."/>
            <person name="Devos D.P."/>
            <person name="Kaster A.-K."/>
            <person name="Ovreas L."/>
            <person name="Rohde M."/>
            <person name="Galperin M.Y."/>
            <person name="Jogler C."/>
        </authorList>
    </citation>
    <scope>NUCLEOTIDE SEQUENCE [LARGE SCALE GENOMIC DNA]</scope>
    <source>
        <strain evidence="2 3">K22_7</strain>
    </source>
</reference>
<dbReference type="Proteomes" id="UP000318538">
    <property type="component" value="Chromosome"/>
</dbReference>
<dbReference type="EMBL" id="CP036525">
    <property type="protein sequence ID" value="QDT07485.1"/>
    <property type="molecule type" value="Genomic_DNA"/>
</dbReference>
<dbReference type="KEGG" id="rlc:K227x_59120"/>
<gene>
    <name evidence="2" type="ORF">K227x_59120</name>
</gene>
<keyword evidence="1" id="KW-0812">Transmembrane</keyword>
<sequence length="54" mass="5986">MDFLLAAAAESNGDGSFLGFLILGGIIWFVVWLCSSKPKSYEFNSRTTGNIRQR</sequence>
<evidence type="ECO:0000313" key="2">
    <source>
        <dbReference type="EMBL" id="QDT07485.1"/>
    </source>
</evidence>
<evidence type="ECO:0000313" key="3">
    <source>
        <dbReference type="Proteomes" id="UP000318538"/>
    </source>
</evidence>
<dbReference type="AlphaFoldDB" id="A0A517NK24"/>
<feature type="transmembrane region" description="Helical" evidence="1">
    <location>
        <begin position="15"/>
        <end position="34"/>
    </location>
</feature>
<evidence type="ECO:0000256" key="1">
    <source>
        <dbReference type="SAM" id="Phobius"/>
    </source>
</evidence>